<proteinExistence type="predicted"/>
<sequence length="563" mass="66022">MELRLEFDHLFGNEKKEEVIFYLKKLSKKTNEEIIGFLTTPNLPDYHNFFSNPAIQLDINRRIAQYLFGNKIEGNVKLVSREGSLQLAETILVNKIELIENNQNPEDRDSEELNLFKAILIINGNINRNVNLTLDTTEDNIEKIAEVFVALKFSSADLGLYEDVSFELLKLAFATSYRFQSLIAFLSSKEELRYLLDDFCIYFKQDNSAALQKQVDYLIVQILRFRENNSYKYKVEDEEAAKFLDSLCGDEIITEADFLRLRNHPLYKIDDFTYAIIDPFFVLDKFTKSLKFSLKESYNRQNNYKDSDGRFFSWFNKEFSEEFLMKNLLDNIFYKKYFIKANTNVGEESKPDYYVRYDKNIFLFEYKDVLIRKETKVSGNIELILGVLKKKFLFDPADHRAVGIGQLINHIKAIAADNFPFDDKINLEKNNNVYPILLLSDRLLEIPGINYILNKWFRENLDQGGSKLKVKNLCVLDIDTLIFLEQYLKRKDGNFRNLLDEHVAKMDKKAKGYGDTLQKFQVNIIKQLSKQLSPFTGRISKDYFDPKNFVARFEYLVNNNTNS</sequence>
<dbReference type="EMBL" id="FTOI01000010">
    <property type="protein sequence ID" value="SIS89720.1"/>
    <property type="molecule type" value="Genomic_DNA"/>
</dbReference>
<dbReference type="OrthoDB" id="1275259at2"/>
<dbReference type="Proteomes" id="UP000185839">
    <property type="component" value="Unassembled WGS sequence"/>
</dbReference>
<keyword evidence="2" id="KW-1185">Reference proteome</keyword>
<protein>
    <submittedName>
        <fullName evidence="1">Uncharacterized protein</fullName>
    </submittedName>
</protein>
<dbReference type="RefSeq" id="WP_076387505.1">
    <property type="nucleotide sequence ID" value="NZ_FTOI01000010.1"/>
</dbReference>
<name>A0A1N7MUG0_9FLAO</name>
<accession>A0A1N7MUG0</accession>
<evidence type="ECO:0000313" key="1">
    <source>
        <dbReference type="EMBL" id="SIS89720.1"/>
    </source>
</evidence>
<organism evidence="1 2">
    <name type="scientific">Kaistella chaponensis</name>
    <dbReference type="NCBI Taxonomy" id="713588"/>
    <lineage>
        <taxon>Bacteria</taxon>
        <taxon>Pseudomonadati</taxon>
        <taxon>Bacteroidota</taxon>
        <taxon>Flavobacteriia</taxon>
        <taxon>Flavobacteriales</taxon>
        <taxon>Weeksellaceae</taxon>
        <taxon>Chryseobacterium group</taxon>
        <taxon>Kaistella</taxon>
    </lineage>
</organism>
<gene>
    <name evidence="1" type="ORF">SAMN05421789_11050</name>
</gene>
<evidence type="ECO:0000313" key="2">
    <source>
        <dbReference type="Proteomes" id="UP000185839"/>
    </source>
</evidence>
<dbReference type="AlphaFoldDB" id="A0A1N7MUG0"/>
<dbReference type="STRING" id="713588.SAMN05421789_11050"/>
<reference evidence="2" key="1">
    <citation type="submission" date="2017-01" db="EMBL/GenBank/DDBJ databases">
        <authorList>
            <person name="Varghese N."/>
            <person name="Submissions S."/>
        </authorList>
    </citation>
    <scope>NUCLEOTIDE SEQUENCE [LARGE SCALE GENOMIC DNA]</scope>
    <source>
        <strain evidence="2">DSM 23145</strain>
    </source>
</reference>